<comment type="cofactor">
    <cofactor evidence="1">
        <name>Zn(2+)</name>
        <dbReference type="ChEBI" id="CHEBI:29105"/>
    </cofactor>
</comment>
<name>M7SZF9_EUTLA</name>
<dbReference type="AlphaFoldDB" id="M7SZF9"/>
<feature type="region of interest" description="Disordered" evidence="6">
    <location>
        <begin position="159"/>
        <end position="199"/>
    </location>
</feature>
<organism evidence="8 9">
    <name type="scientific">Eutypa lata (strain UCR-EL1)</name>
    <name type="common">Grapevine dieback disease fungus</name>
    <name type="synonym">Eutypa armeniacae</name>
    <dbReference type="NCBI Taxonomy" id="1287681"/>
    <lineage>
        <taxon>Eukaryota</taxon>
        <taxon>Fungi</taxon>
        <taxon>Dikarya</taxon>
        <taxon>Ascomycota</taxon>
        <taxon>Pezizomycotina</taxon>
        <taxon>Sordariomycetes</taxon>
        <taxon>Xylariomycetidae</taxon>
        <taxon>Xylariales</taxon>
        <taxon>Diatrypaceae</taxon>
        <taxon>Eutypa</taxon>
    </lineage>
</organism>
<dbReference type="PANTHER" id="PTHR42978">
    <property type="entry name" value="QUORUM-QUENCHING LACTONASE YTNP-RELATED-RELATED"/>
    <property type="match status" value="1"/>
</dbReference>
<feature type="domain" description="Metallo-beta-lactamase" evidence="7">
    <location>
        <begin position="39"/>
        <end position="284"/>
    </location>
</feature>
<dbReference type="Proteomes" id="UP000012174">
    <property type="component" value="Unassembled WGS sequence"/>
</dbReference>
<keyword evidence="9" id="KW-1185">Reference proteome</keyword>
<protein>
    <submittedName>
        <fullName evidence="8">Putative metallo-hydrolase oxidoreductase protein</fullName>
    </submittedName>
</protein>
<dbReference type="EMBL" id="KB706037">
    <property type="protein sequence ID" value="EMR69687.1"/>
    <property type="molecule type" value="Genomic_DNA"/>
</dbReference>
<dbReference type="HOGENOM" id="CLU_030571_1_1_1"/>
<proteinExistence type="inferred from homology"/>
<evidence type="ECO:0000256" key="2">
    <source>
        <dbReference type="ARBA" id="ARBA00007749"/>
    </source>
</evidence>
<dbReference type="eggNOG" id="KOG0409">
    <property type="taxonomic scope" value="Eukaryota"/>
</dbReference>
<feature type="compositionally biased region" description="Basic and acidic residues" evidence="6">
    <location>
        <begin position="159"/>
        <end position="176"/>
    </location>
</feature>
<comment type="similarity">
    <text evidence="2">Belongs to the metallo-beta-lactamase superfamily.</text>
</comment>
<evidence type="ECO:0000313" key="9">
    <source>
        <dbReference type="Proteomes" id="UP000012174"/>
    </source>
</evidence>
<evidence type="ECO:0000256" key="6">
    <source>
        <dbReference type="SAM" id="MobiDB-lite"/>
    </source>
</evidence>
<accession>M7SZF9</accession>
<reference evidence="9" key="1">
    <citation type="journal article" date="2013" name="Genome Announc.">
        <title>Draft genome sequence of the grapevine dieback fungus Eutypa lata UCR-EL1.</title>
        <authorList>
            <person name="Blanco-Ulate B."/>
            <person name="Rolshausen P.E."/>
            <person name="Cantu D."/>
        </authorList>
    </citation>
    <scope>NUCLEOTIDE SEQUENCE [LARGE SCALE GENOMIC DNA]</scope>
    <source>
        <strain evidence="9">UCR-EL1</strain>
    </source>
</reference>
<evidence type="ECO:0000313" key="8">
    <source>
        <dbReference type="EMBL" id="EMR69687.1"/>
    </source>
</evidence>
<dbReference type="Gene3D" id="3.60.15.10">
    <property type="entry name" value="Ribonuclease Z/Hydroxyacylglutathione hydrolase-like"/>
    <property type="match status" value="2"/>
</dbReference>
<dbReference type="OMA" id="HANKEDA"/>
<feature type="compositionally biased region" description="Basic and acidic residues" evidence="6">
    <location>
        <begin position="183"/>
        <end position="199"/>
    </location>
</feature>
<dbReference type="InterPro" id="IPR001279">
    <property type="entry name" value="Metallo-B-lactamas"/>
</dbReference>
<dbReference type="Pfam" id="PF00753">
    <property type="entry name" value="Lactamase_B"/>
    <property type="match status" value="1"/>
</dbReference>
<sequence length="335" mass="36398">MGTRLGTVSIHALSAGYLTLPERFFVTPLDDPLARSTVPSLSFLIQHRSSSSAKPTRIVFDLGIRRDVSLYEAPLYKHAMTRAPVSGMPDVVTSLASGGLAPDDIDFVILSHVHWDHVGMPSDFPTAQFVVGHGACDLLSGARKLTNGSHSHFEAGILPRDRTIELEDPEGSRNPHQDGCSEGAERGEGKASSNDGRRDANFRQPWKLKSIFDAAIDLFGDGSIYVISAPGHLPGHLNLLCRLENGNYVYLAGDSAHDPRLVSGEKEIATWTDETNPAILCCIHADKEVAQRTLDLVRKVAHGETDLGYVEVVFAHDAAWEKTAKGLGRFFPGQL</sequence>
<dbReference type="InterPro" id="IPR051013">
    <property type="entry name" value="MBL_superfamily_lactonases"/>
</dbReference>
<evidence type="ECO:0000256" key="5">
    <source>
        <dbReference type="ARBA" id="ARBA00022833"/>
    </source>
</evidence>
<keyword evidence="4 8" id="KW-0378">Hydrolase</keyword>
<dbReference type="SUPFAM" id="SSF56281">
    <property type="entry name" value="Metallo-hydrolase/oxidoreductase"/>
    <property type="match status" value="1"/>
</dbReference>
<evidence type="ECO:0000256" key="1">
    <source>
        <dbReference type="ARBA" id="ARBA00001947"/>
    </source>
</evidence>
<dbReference type="SMART" id="SM00849">
    <property type="entry name" value="Lactamase_B"/>
    <property type="match status" value="1"/>
</dbReference>
<dbReference type="InterPro" id="IPR036866">
    <property type="entry name" value="RibonucZ/Hydroxyglut_hydro"/>
</dbReference>
<dbReference type="GO" id="GO:0046872">
    <property type="term" value="F:metal ion binding"/>
    <property type="evidence" value="ECO:0007669"/>
    <property type="project" value="UniProtKB-KW"/>
</dbReference>
<evidence type="ECO:0000256" key="3">
    <source>
        <dbReference type="ARBA" id="ARBA00022723"/>
    </source>
</evidence>
<gene>
    <name evidence="8" type="ORF">UCREL1_3304</name>
</gene>
<dbReference type="GO" id="GO:0016787">
    <property type="term" value="F:hydrolase activity"/>
    <property type="evidence" value="ECO:0007669"/>
    <property type="project" value="UniProtKB-KW"/>
</dbReference>
<evidence type="ECO:0000259" key="7">
    <source>
        <dbReference type="SMART" id="SM00849"/>
    </source>
</evidence>
<keyword evidence="3" id="KW-0479">Metal-binding</keyword>
<dbReference type="STRING" id="1287681.M7SZF9"/>
<dbReference type="KEGG" id="ela:UCREL1_3304"/>
<keyword evidence="5" id="KW-0862">Zinc</keyword>
<evidence type="ECO:0000256" key="4">
    <source>
        <dbReference type="ARBA" id="ARBA00022801"/>
    </source>
</evidence>
<dbReference type="CDD" id="cd07730">
    <property type="entry name" value="metallo-hydrolase-like_MBL-fold"/>
    <property type="match status" value="1"/>
</dbReference>
<dbReference type="PANTHER" id="PTHR42978:SF2">
    <property type="entry name" value="102 KBASES UNSTABLE REGION: FROM 1 TO 119443"/>
    <property type="match status" value="1"/>
</dbReference>
<dbReference type="OrthoDB" id="10250730at2759"/>